<reference evidence="5 6" key="1">
    <citation type="submission" date="2017-10" db="EMBL/GenBank/DDBJ databases">
        <title>Novel microbial diversity and functional potential in the marine mammal oral microbiome.</title>
        <authorList>
            <person name="Dudek N.K."/>
            <person name="Sun C.L."/>
            <person name="Burstein D."/>
            <person name="Kantor R.S."/>
            <person name="Aliaga Goltsman D.S."/>
            <person name="Bik E.M."/>
            <person name="Thomas B.C."/>
            <person name="Banfield J.F."/>
            <person name="Relman D.A."/>
        </authorList>
    </citation>
    <scope>NUCLEOTIDE SEQUENCE [LARGE SCALE GENOMIC DNA]</scope>
    <source>
        <strain evidence="5">DOLZORAL124_49_17</strain>
    </source>
</reference>
<dbReference type="Proteomes" id="UP000229740">
    <property type="component" value="Unassembled WGS sequence"/>
</dbReference>
<organism evidence="5 6">
    <name type="scientific">candidate division KSB3 bacterium</name>
    <dbReference type="NCBI Taxonomy" id="2044937"/>
    <lineage>
        <taxon>Bacteria</taxon>
        <taxon>candidate division KSB3</taxon>
    </lineage>
</organism>
<evidence type="ECO:0000259" key="4">
    <source>
        <dbReference type="Pfam" id="PF18074"/>
    </source>
</evidence>
<sequence length="169" mass="19314">MPDYKAAERSFQLITQVTGRAGRGGLAGEVVIQSLRPEHYAIQYAREHQYREFFTHELELRKNPLFPPFVRLVLLRLQGKVESRVRDGGISLARFCRNWQRENGVTMEVLGPAPSPIDKVKDNFRYQVLLKCASVSLLHTLCQEILNNEREMLSGGVSLSIDIDPENMM</sequence>
<dbReference type="PANTHER" id="PTHR30580">
    <property type="entry name" value="PRIMOSOMAL PROTEIN N"/>
    <property type="match status" value="1"/>
</dbReference>
<evidence type="ECO:0000313" key="5">
    <source>
        <dbReference type="EMBL" id="PID55550.1"/>
    </source>
</evidence>
<dbReference type="GO" id="GO:0006310">
    <property type="term" value="P:DNA recombination"/>
    <property type="evidence" value="ECO:0007669"/>
    <property type="project" value="TreeGrafter"/>
</dbReference>
<proteinExistence type="predicted"/>
<keyword evidence="3" id="KW-0238">DNA-binding</keyword>
<evidence type="ECO:0000313" key="6">
    <source>
        <dbReference type="Proteomes" id="UP000229740"/>
    </source>
</evidence>
<dbReference type="AlphaFoldDB" id="A0A2G6E0I0"/>
<dbReference type="EMBL" id="PDPS01000071">
    <property type="protein sequence ID" value="PID55550.1"/>
    <property type="molecule type" value="Genomic_DNA"/>
</dbReference>
<dbReference type="GO" id="GO:0043138">
    <property type="term" value="F:3'-5' DNA helicase activity"/>
    <property type="evidence" value="ECO:0007669"/>
    <property type="project" value="TreeGrafter"/>
</dbReference>
<evidence type="ECO:0000256" key="2">
    <source>
        <dbReference type="ARBA" id="ARBA00022840"/>
    </source>
</evidence>
<comment type="caution">
    <text evidence="5">The sequence shown here is derived from an EMBL/GenBank/DDBJ whole genome shotgun (WGS) entry which is preliminary data.</text>
</comment>
<evidence type="ECO:0000256" key="3">
    <source>
        <dbReference type="ARBA" id="ARBA00023125"/>
    </source>
</evidence>
<dbReference type="InterPro" id="IPR041236">
    <property type="entry name" value="PriA_C"/>
</dbReference>
<dbReference type="InterPro" id="IPR027417">
    <property type="entry name" value="P-loop_NTPase"/>
</dbReference>
<dbReference type="GO" id="GO:0006302">
    <property type="term" value="P:double-strand break repair"/>
    <property type="evidence" value="ECO:0007669"/>
    <property type="project" value="TreeGrafter"/>
</dbReference>
<protein>
    <recommendedName>
        <fullName evidence="4">Primosomal protein N C-terminal domain-containing protein</fullName>
    </recommendedName>
</protein>
<feature type="domain" description="Primosomal protein N C-terminal" evidence="4">
    <location>
        <begin position="68"/>
        <end position="165"/>
    </location>
</feature>
<evidence type="ECO:0000256" key="1">
    <source>
        <dbReference type="ARBA" id="ARBA00022741"/>
    </source>
</evidence>
<name>A0A2G6E0I0_9BACT</name>
<dbReference type="GO" id="GO:0005524">
    <property type="term" value="F:ATP binding"/>
    <property type="evidence" value="ECO:0007669"/>
    <property type="project" value="UniProtKB-KW"/>
</dbReference>
<keyword evidence="2" id="KW-0067">ATP-binding</keyword>
<dbReference type="Pfam" id="PF18074">
    <property type="entry name" value="PriA_C"/>
    <property type="match status" value="1"/>
</dbReference>
<dbReference type="PANTHER" id="PTHR30580:SF0">
    <property type="entry name" value="PRIMOSOMAL PROTEIN N"/>
    <property type="match status" value="1"/>
</dbReference>
<gene>
    <name evidence="5" type="ORF">CSB45_15455</name>
</gene>
<dbReference type="GO" id="GO:0003677">
    <property type="term" value="F:DNA binding"/>
    <property type="evidence" value="ECO:0007669"/>
    <property type="project" value="UniProtKB-KW"/>
</dbReference>
<keyword evidence="1" id="KW-0547">Nucleotide-binding</keyword>
<dbReference type="GO" id="GO:0006270">
    <property type="term" value="P:DNA replication initiation"/>
    <property type="evidence" value="ECO:0007669"/>
    <property type="project" value="TreeGrafter"/>
</dbReference>
<dbReference type="SUPFAM" id="SSF52540">
    <property type="entry name" value="P-loop containing nucleoside triphosphate hydrolases"/>
    <property type="match status" value="1"/>
</dbReference>
<accession>A0A2G6E0I0</accession>